<dbReference type="InterPro" id="IPR050109">
    <property type="entry name" value="HTH-type_TetR-like_transc_reg"/>
</dbReference>
<evidence type="ECO:0000256" key="2">
    <source>
        <dbReference type="PROSITE-ProRule" id="PRU00335"/>
    </source>
</evidence>
<dbReference type="Proteomes" id="UP000019464">
    <property type="component" value="Unassembled WGS sequence"/>
</dbReference>
<dbReference type="EMBL" id="AONB01000006">
    <property type="protein sequence ID" value="EXJ11429.1"/>
    <property type="molecule type" value="Genomic_DNA"/>
</dbReference>
<name>W9UWJ2_9GAMM</name>
<keyword evidence="5" id="KW-1185">Reference proteome</keyword>
<dbReference type="SUPFAM" id="SSF46689">
    <property type="entry name" value="Homeodomain-like"/>
    <property type="match status" value="1"/>
</dbReference>
<dbReference type="RefSeq" id="WP_051514321.1">
    <property type="nucleotide sequence ID" value="NZ_AONB01000006.1"/>
</dbReference>
<evidence type="ECO:0000313" key="5">
    <source>
        <dbReference type="Proteomes" id="UP000019464"/>
    </source>
</evidence>
<dbReference type="PANTHER" id="PTHR30055">
    <property type="entry name" value="HTH-TYPE TRANSCRIPTIONAL REGULATOR RUTR"/>
    <property type="match status" value="1"/>
</dbReference>
<dbReference type="GO" id="GO:0000976">
    <property type="term" value="F:transcription cis-regulatory region binding"/>
    <property type="evidence" value="ECO:0007669"/>
    <property type="project" value="TreeGrafter"/>
</dbReference>
<feature type="DNA-binding region" description="H-T-H motif" evidence="2">
    <location>
        <begin position="25"/>
        <end position="44"/>
    </location>
</feature>
<feature type="domain" description="HTH tetR-type" evidence="3">
    <location>
        <begin position="2"/>
        <end position="62"/>
    </location>
</feature>
<dbReference type="PROSITE" id="PS50977">
    <property type="entry name" value="HTH_TETR_2"/>
    <property type="match status" value="1"/>
</dbReference>
<evidence type="ECO:0000256" key="1">
    <source>
        <dbReference type="ARBA" id="ARBA00023125"/>
    </source>
</evidence>
<evidence type="ECO:0000313" key="4">
    <source>
        <dbReference type="EMBL" id="EXJ11429.1"/>
    </source>
</evidence>
<dbReference type="OrthoDB" id="4541465at2"/>
<protein>
    <submittedName>
        <fullName evidence="4">Bacterial regulatory protein, tetR family</fullName>
    </submittedName>
</protein>
<dbReference type="InterPro" id="IPR009057">
    <property type="entry name" value="Homeodomain-like_sf"/>
</dbReference>
<keyword evidence="1 2" id="KW-0238">DNA-binding</keyword>
<dbReference type="InterPro" id="IPR001647">
    <property type="entry name" value="HTH_TetR"/>
</dbReference>
<organism evidence="4 5">
    <name type="scientific">Nitrincola nitratireducens</name>
    <dbReference type="NCBI Taxonomy" id="1229521"/>
    <lineage>
        <taxon>Bacteria</taxon>
        <taxon>Pseudomonadati</taxon>
        <taxon>Pseudomonadota</taxon>
        <taxon>Gammaproteobacteria</taxon>
        <taxon>Oceanospirillales</taxon>
        <taxon>Oceanospirillaceae</taxon>
        <taxon>Nitrincola</taxon>
    </lineage>
</organism>
<reference evidence="5" key="1">
    <citation type="submission" date="2012-11" db="EMBL/GenBank/DDBJ databases">
        <authorList>
            <person name="Singh A."/>
            <person name="Pinnaka A.K."/>
            <person name="Vaidya B."/>
        </authorList>
    </citation>
    <scope>NUCLEOTIDE SEQUENCE [LARGE SCALE GENOMIC DNA]</scope>
    <source>
        <strain evidence="5">AK23</strain>
    </source>
</reference>
<reference evidence="4 5" key="2">
    <citation type="journal article" date="2015" name="Syst. Appl. Microbiol.">
        <title>Nitrincola nitratireducens sp. nov. isolated from a haloalkaline crater lake.</title>
        <authorList>
            <person name="Singh A."/>
            <person name="Vaidya B."/>
            <person name="Tanuku N.R."/>
            <person name="Pinnaka A.K."/>
        </authorList>
    </citation>
    <scope>NUCLEOTIDE SEQUENCE [LARGE SCALE GENOMIC DNA]</scope>
    <source>
        <strain evidence="4 5">AK23</strain>
    </source>
</reference>
<evidence type="ECO:0000259" key="3">
    <source>
        <dbReference type="PROSITE" id="PS50977"/>
    </source>
</evidence>
<dbReference type="PANTHER" id="PTHR30055:SF239">
    <property type="entry name" value="TRANSCRIPTIONAL REGULATORY PROTEIN"/>
    <property type="match status" value="1"/>
</dbReference>
<proteinExistence type="predicted"/>
<dbReference type="Gene3D" id="1.10.357.10">
    <property type="entry name" value="Tetracycline Repressor, domain 2"/>
    <property type="match status" value="1"/>
</dbReference>
<gene>
    <name evidence="4" type="ORF">D791_01561</name>
</gene>
<dbReference type="GO" id="GO:0003700">
    <property type="term" value="F:DNA-binding transcription factor activity"/>
    <property type="evidence" value="ECO:0007669"/>
    <property type="project" value="TreeGrafter"/>
</dbReference>
<dbReference type="AlphaFoldDB" id="W9UWJ2"/>
<dbReference type="STRING" id="1229521.D791_01561"/>
<dbReference type="Pfam" id="PF00440">
    <property type="entry name" value="TetR_N"/>
    <property type="match status" value="1"/>
</dbReference>
<sequence>MKLSREDWCQAGLVALAEKGPEALKIDRLCERLAVTKGSFYHYFKHREAYVDELLAFWHTNYTQNLVEGLSPQDPVKQRIAQLSAAVAEADHRTEVALRSWALSEPRVAEAVAVVDSERLDYIAALLTELGYNPVDTHLLAKLLYAQTLGCQQLGKRLSIEEWKAIDSWFMRWLSHE</sequence>
<comment type="caution">
    <text evidence="4">The sequence shown here is derived from an EMBL/GenBank/DDBJ whole genome shotgun (WGS) entry which is preliminary data.</text>
</comment>
<accession>W9UWJ2</accession>